<feature type="compositionally biased region" description="Low complexity" evidence="1">
    <location>
        <begin position="239"/>
        <end position="254"/>
    </location>
</feature>
<feature type="compositionally biased region" description="Low complexity" evidence="1">
    <location>
        <begin position="463"/>
        <end position="474"/>
    </location>
</feature>
<evidence type="ECO:0000313" key="3">
    <source>
        <dbReference type="Proteomes" id="UP000803844"/>
    </source>
</evidence>
<reference evidence="2" key="1">
    <citation type="journal article" date="2020" name="Phytopathology">
        <title>Genome sequence of the chestnut blight fungus Cryphonectria parasitica EP155: A fundamental resource for an archetypical invasive plant pathogen.</title>
        <authorList>
            <person name="Crouch J.A."/>
            <person name="Dawe A."/>
            <person name="Aerts A."/>
            <person name="Barry K."/>
            <person name="Churchill A.C.L."/>
            <person name="Grimwood J."/>
            <person name="Hillman B."/>
            <person name="Milgroom M.G."/>
            <person name="Pangilinan J."/>
            <person name="Smith M."/>
            <person name="Salamov A."/>
            <person name="Schmutz J."/>
            <person name="Yadav J."/>
            <person name="Grigoriev I.V."/>
            <person name="Nuss D."/>
        </authorList>
    </citation>
    <scope>NUCLEOTIDE SEQUENCE</scope>
    <source>
        <strain evidence="2">EP155</strain>
    </source>
</reference>
<feature type="compositionally biased region" description="Basic and acidic residues" evidence="1">
    <location>
        <begin position="576"/>
        <end position="586"/>
    </location>
</feature>
<organism evidence="2 3">
    <name type="scientific">Cryphonectria parasitica (strain ATCC 38755 / EP155)</name>
    <dbReference type="NCBI Taxonomy" id="660469"/>
    <lineage>
        <taxon>Eukaryota</taxon>
        <taxon>Fungi</taxon>
        <taxon>Dikarya</taxon>
        <taxon>Ascomycota</taxon>
        <taxon>Pezizomycotina</taxon>
        <taxon>Sordariomycetes</taxon>
        <taxon>Sordariomycetidae</taxon>
        <taxon>Diaporthales</taxon>
        <taxon>Cryphonectriaceae</taxon>
        <taxon>Cryphonectria-Endothia species complex</taxon>
        <taxon>Cryphonectria</taxon>
    </lineage>
</organism>
<feature type="compositionally biased region" description="Gly residues" evidence="1">
    <location>
        <begin position="663"/>
        <end position="681"/>
    </location>
</feature>
<feature type="compositionally biased region" description="Polar residues" evidence="1">
    <location>
        <begin position="176"/>
        <end position="188"/>
    </location>
</feature>
<dbReference type="AlphaFoldDB" id="A0A9P4Y2V1"/>
<feature type="compositionally biased region" description="Pro residues" evidence="1">
    <location>
        <begin position="619"/>
        <end position="629"/>
    </location>
</feature>
<feature type="region of interest" description="Disordered" evidence="1">
    <location>
        <begin position="570"/>
        <end position="692"/>
    </location>
</feature>
<feature type="region of interest" description="Disordered" evidence="1">
    <location>
        <begin position="173"/>
        <end position="256"/>
    </location>
</feature>
<name>A0A9P4Y2V1_CRYP1</name>
<feature type="region of interest" description="Disordered" evidence="1">
    <location>
        <begin position="272"/>
        <end position="371"/>
    </location>
</feature>
<dbReference type="EMBL" id="MU032347">
    <property type="protein sequence ID" value="KAF3765430.1"/>
    <property type="molecule type" value="Genomic_DNA"/>
</dbReference>
<feature type="compositionally biased region" description="Low complexity" evidence="1">
    <location>
        <begin position="289"/>
        <end position="305"/>
    </location>
</feature>
<proteinExistence type="predicted"/>
<feature type="compositionally biased region" description="Low complexity" evidence="1">
    <location>
        <begin position="214"/>
        <end position="230"/>
    </location>
</feature>
<accession>A0A9P4Y2V1</accession>
<feature type="compositionally biased region" description="Polar residues" evidence="1">
    <location>
        <begin position="272"/>
        <end position="283"/>
    </location>
</feature>
<protein>
    <submittedName>
        <fullName evidence="2">Uncharacterized protein</fullName>
    </submittedName>
</protein>
<feature type="compositionally biased region" description="Polar residues" evidence="1">
    <location>
        <begin position="35"/>
        <end position="44"/>
    </location>
</feature>
<feature type="region of interest" description="Disordered" evidence="1">
    <location>
        <begin position="428"/>
        <end position="488"/>
    </location>
</feature>
<feature type="compositionally biased region" description="Low complexity" evidence="1">
    <location>
        <begin position="324"/>
        <end position="338"/>
    </location>
</feature>
<gene>
    <name evidence="2" type="ORF">M406DRAFT_329333</name>
</gene>
<dbReference type="RefSeq" id="XP_040776391.1">
    <property type="nucleotide sequence ID" value="XM_040920417.1"/>
</dbReference>
<keyword evidence="3" id="KW-1185">Reference proteome</keyword>
<sequence>MVRSSSSCEAKRQADGGDQDSSTTVPLRTGWRHPTAQTNSTQATARPRRNVTAPMGVGGVPAQQHNDAAAAAAAAAATHGQEGIRRLTVNQGRISVTGARGIAPAEDAIHVRANTVSSSKRIKGKTQASAEKVEEKKEDISTCRDVHNKDTIVCYFPHGKGETKYVNKNVKKEKNQTPAGSDISSPQLHGTRRSERRANIEPEFAGLPRPTRTGSSVQGSQASQASQVGVKDQGGQARTSATANSANPSNNTTTGHIAHARTDSKMMTTMTANNAQPTTSGRVTRSKTKANNANVNINTNTASSSLAVAPSSRPMNRSRTQNISSITNTGSGDNSSSGPAFAWDVPDPKDTLKKRPHWKQKRMTYPEGYDPHTVDEVAAHEAKYARRLAMSGSGAAEQYSESNVRGAVDEDPREREVKRVMGKMVKEAMAKNKAEEEAEKRNKARMHPDISTSFNKDVRERQPAAPRNAPQAGRFPPVVDGPRPGQMSTAPAEFFPGQTAHMFPPGNAHNRMRDNASSLRLGHEEDEPDLLQLVMDRMHETEQRDICAGRAPFQSTAPMYDLQYRNPVASGRIGGRHNENGSDWRGEQQGGEGNGRDVYNTRSLNVPTGRHGMPREEPPPPSQPFPPLTGPWSTFPENLQRPMDQPENVGGRADGLHRQGPSAGRGGGGGYGATGRGGYAGGSQHMGQPRRQ</sequence>
<comment type="caution">
    <text evidence="2">The sequence shown here is derived from an EMBL/GenBank/DDBJ whole genome shotgun (WGS) entry which is preliminary data.</text>
</comment>
<evidence type="ECO:0000313" key="2">
    <source>
        <dbReference type="EMBL" id="KAF3765430.1"/>
    </source>
</evidence>
<feature type="compositionally biased region" description="Polar residues" evidence="1">
    <location>
        <begin position="313"/>
        <end position="323"/>
    </location>
</feature>
<feature type="region of interest" description="Disordered" evidence="1">
    <location>
        <begin position="1"/>
        <end position="62"/>
    </location>
</feature>
<evidence type="ECO:0000256" key="1">
    <source>
        <dbReference type="SAM" id="MobiDB-lite"/>
    </source>
</evidence>
<feature type="region of interest" description="Disordered" evidence="1">
    <location>
        <begin position="392"/>
        <end position="415"/>
    </location>
</feature>
<feature type="compositionally biased region" description="Basic and acidic residues" evidence="1">
    <location>
        <begin position="428"/>
        <end position="441"/>
    </location>
</feature>
<dbReference type="GeneID" id="63837546"/>
<dbReference type="Proteomes" id="UP000803844">
    <property type="component" value="Unassembled WGS sequence"/>
</dbReference>